<protein>
    <recommendedName>
        <fullName evidence="7">Tetratricopeptide repeat protein</fullName>
    </recommendedName>
</protein>
<evidence type="ECO:0000256" key="1">
    <source>
        <dbReference type="ARBA" id="ARBA00022737"/>
    </source>
</evidence>
<dbReference type="Pfam" id="PF13424">
    <property type="entry name" value="TPR_12"/>
    <property type="match status" value="1"/>
</dbReference>
<sequence length="479" mass="57807">MPHLLEIILFQNCDQFKLALPKIQEILNSNRIVTISWEKTKEDFYRETYLENQQIQNQNQYQILENLTYQVSEQNALFAEILITLLQYDVEQKQYPKFLFNFKKLSNSSVSINFRTQINELLKKIKKQLNQIVDFKEKLQLIQFLYQENHFQKEELKQLYHQIKSSSKENKNSTIWLLEQIVYYEKNNFQLINEIYEYYVEEQKQEEAQKYCSMIINQPLVGLEYEEIEFQYKQKKAENDKILSEIQELEQYLNTNQSNQDTEQLQKLINLKERIGFPISDLVSYYLKLTQIYNLKKDFGQAIKITLECLEKIKLELLLNYHPKIILYQSTYLELLGDYYRQNKQSELAINAYQDSIQLKKEIKQKIDPKKLIHLKQQIATLYYKQKKYDQALELYIFVLKMQEEQLEEQYITGQTQYNIAQLYYNLNQRQQAQEYCEQAINNMAQKLQEKDLLMIKAKALKEKIIQIKNSKMLFESNS</sequence>
<evidence type="ECO:0000256" key="2">
    <source>
        <dbReference type="ARBA" id="ARBA00022803"/>
    </source>
</evidence>
<dbReference type="PROSITE" id="PS50005">
    <property type="entry name" value="TPR"/>
    <property type="match status" value="1"/>
</dbReference>
<keyword evidence="6" id="KW-1185">Reference proteome</keyword>
<feature type="coiled-coil region" evidence="4">
    <location>
        <begin position="225"/>
        <end position="252"/>
    </location>
</feature>
<dbReference type="AlphaFoldDB" id="A0A8S1MTZ8"/>
<name>A0A8S1MTZ8_9CILI</name>
<keyword evidence="2 3" id="KW-0802">TPR repeat</keyword>
<keyword evidence="4" id="KW-0175">Coiled coil</keyword>
<evidence type="ECO:0000256" key="4">
    <source>
        <dbReference type="SAM" id="Coils"/>
    </source>
</evidence>
<feature type="coiled-coil region" evidence="4">
    <location>
        <begin position="430"/>
        <end position="464"/>
    </location>
</feature>
<reference evidence="5" key="1">
    <citation type="submission" date="2021-01" db="EMBL/GenBank/DDBJ databases">
        <authorList>
            <consortium name="Genoscope - CEA"/>
            <person name="William W."/>
        </authorList>
    </citation>
    <scope>NUCLEOTIDE SEQUENCE</scope>
</reference>
<dbReference type="EMBL" id="CAJJDN010000040">
    <property type="protein sequence ID" value="CAD8080523.1"/>
    <property type="molecule type" value="Genomic_DNA"/>
</dbReference>
<dbReference type="Pfam" id="PF13181">
    <property type="entry name" value="TPR_8"/>
    <property type="match status" value="1"/>
</dbReference>
<gene>
    <name evidence="5" type="ORF">PSON_ATCC_30995.1.T0400303</name>
</gene>
<keyword evidence="1" id="KW-0677">Repeat</keyword>
<dbReference type="Proteomes" id="UP000692954">
    <property type="component" value="Unassembled WGS sequence"/>
</dbReference>
<dbReference type="InterPro" id="IPR019734">
    <property type="entry name" value="TPR_rpt"/>
</dbReference>
<accession>A0A8S1MTZ8</accession>
<dbReference type="PANTHER" id="PTHR45641">
    <property type="entry name" value="TETRATRICOPEPTIDE REPEAT PROTEIN (AFU_ORTHOLOGUE AFUA_6G03870)"/>
    <property type="match status" value="1"/>
</dbReference>
<comment type="caution">
    <text evidence="5">The sequence shown here is derived from an EMBL/GenBank/DDBJ whole genome shotgun (WGS) entry which is preliminary data.</text>
</comment>
<evidence type="ECO:0008006" key="7">
    <source>
        <dbReference type="Google" id="ProtNLM"/>
    </source>
</evidence>
<organism evidence="5 6">
    <name type="scientific">Paramecium sonneborni</name>
    <dbReference type="NCBI Taxonomy" id="65129"/>
    <lineage>
        <taxon>Eukaryota</taxon>
        <taxon>Sar</taxon>
        <taxon>Alveolata</taxon>
        <taxon>Ciliophora</taxon>
        <taxon>Intramacronucleata</taxon>
        <taxon>Oligohymenophorea</taxon>
        <taxon>Peniculida</taxon>
        <taxon>Parameciidae</taxon>
        <taxon>Paramecium</taxon>
    </lineage>
</organism>
<evidence type="ECO:0000256" key="3">
    <source>
        <dbReference type="PROSITE-ProRule" id="PRU00339"/>
    </source>
</evidence>
<proteinExistence type="predicted"/>
<dbReference type="OrthoDB" id="308065at2759"/>
<dbReference type="PANTHER" id="PTHR45641:SF1">
    <property type="entry name" value="AAA+ ATPASE DOMAIN-CONTAINING PROTEIN"/>
    <property type="match status" value="1"/>
</dbReference>
<evidence type="ECO:0000313" key="6">
    <source>
        <dbReference type="Proteomes" id="UP000692954"/>
    </source>
</evidence>
<feature type="repeat" description="TPR" evidence="3">
    <location>
        <begin position="373"/>
        <end position="406"/>
    </location>
</feature>
<evidence type="ECO:0000313" key="5">
    <source>
        <dbReference type="EMBL" id="CAD8080523.1"/>
    </source>
</evidence>
<dbReference type="SMART" id="SM00028">
    <property type="entry name" value="TPR"/>
    <property type="match status" value="4"/>
</dbReference>